<gene>
    <name evidence="2" type="ORF">A3C93_05235</name>
</gene>
<dbReference type="EMBL" id="MHLO01000035">
    <property type="protein sequence ID" value="OGZ11316.1"/>
    <property type="molecule type" value="Genomic_DNA"/>
</dbReference>
<feature type="transmembrane region" description="Helical" evidence="1">
    <location>
        <begin position="39"/>
        <end position="60"/>
    </location>
</feature>
<evidence type="ECO:0000313" key="2">
    <source>
        <dbReference type="EMBL" id="OGZ11316.1"/>
    </source>
</evidence>
<name>A0A1G2DCH3_9BACT</name>
<reference evidence="2 3" key="1">
    <citation type="journal article" date="2016" name="Nat. Commun.">
        <title>Thousands of microbial genomes shed light on interconnected biogeochemical processes in an aquifer system.</title>
        <authorList>
            <person name="Anantharaman K."/>
            <person name="Brown C.T."/>
            <person name="Hug L.A."/>
            <person name="Sharon I."/>
            <person name="Castelle C.J."/>
            <person name="Probst A.J."/>
            <person name="Thomas B.C."/>
            <person name="Singh A."/>
            <person name="Wilkins M.J."/>
            <person name="Karaoz U."/>
            <person name="Brodie E.L."/>
            <person name="Williams K.H."/>
            <person name="Hubbard S.S."/>
            <person name="Banfield J.F."/>
        </authorList>
    </citation>
    <scope>NUCLEOTIDE SEQUENCE [LARGE SCALE GENOMIC DNA]</scope>
</reference>
<sequence>MFATILSLHILVAILMGTVALRALYAIAQKRTEALPRFAKQLSLFLVGEAFSGSLLGLTAPEFSVAEFCINVGLYVGAFLLVEFLIFAALKKEPLLVFPHFYARTSAAVSLAAFVFVILVRTSVV</sequence>
<evidence type="ECO:0000313" key="3">
    <source>
        <dbReference type="Proteomes" id="UP000178636"/>
    </source>
</evidence>
<keyword evidence="1" id="KW-0472">Membrane</keyword>
<proteinExistence type="predicted"/>
<protein>
    <recommendedName>
        <fullName evidence="4">DUF2269 family protein</fullName>
    </recommendedName>
</protein>
<comment type="caution">
    <text evidence="2">The sequence shown here is derived from an EMBL/GenBank/DDBJ whole genome shotgun (WGS) entry which is preliminary data.</text>
</comment>
<feature type="transmembrane region" description="Helical" evidence="1">
    <location>
        <begin position="6"/>
        <end position="27"/>
    </location>
</feature>
<organism evidence="2 3">
    <name type="scientific">Candidatus Lloydbacteria bacterium RIFCSPHIGHO2_02_FULL_54_17</name>
    <dbReference type="NCBI Taxonomy" id="1798664"/>
    <lineage>
        <taxon>Bacteria</taxon>
        <taxon>Candidatus Lloydiibacteriota</taxon>
    </lineage>
</organism>
<keyword evidence="1" id="KW-0812">Transmembrane</keyword>
<dbReference type="Proteomes" id="UP000178636">
    <property type="component" value="Unassembled WGS sequence"/>
</dbReference>
<feature type="transmembrane region" description="Helical" evidence="1">
    <location>
        <begin position="102"/>
        <end position="120"/>
    </location>
</feature>
<dbReference type="AlphaFoldDB" id="A0A1G2DCH3"/>
<feature type="transmembrane region" description="Helical" evidence="1">
    <location>
        <begin position="72"/>
        <end position="90"/>
    </location>
</feature>
<evidence type="ECO:0000256" key="1">
    <source>
        <dbReference type="SAM" id="Phobius"/>
    </source>
</evidence>
<keyword evidence="1" id="KW-1133">Transmembrane helix</keyword>
<accession>A0A1G2DCH3</accession>
<evidence type="ECO:0008006" key="4">
    <source>
        <dbReference type="Google" id="ProtNLM"/>
    </source>
</evidence>